<protein>
    <submittedName>
        <fullName evidence="2">Uncharacterized protein</fullName>
    </submittedName>
</protein>
<keyword evidence="3" id="KW-1185">Reference proteome</keyword>
<sequence length="226" mass="25992">MSHRDPKRVCTTSYRYRRRVYRELWSDDKSTTKRRELDGQCMRGRKGNKKRKEDASYGGQYERGEGATDTGTEGREWQRWGSPLRRVEVIAAVVLFRFHGDAFAGDVDASFSLRSGMMYRFGVTFEGRERGTAVMVPVQCTLAATSRRRDGRGVCERNNSNGIGKNKERRTHHVTLASQPSQGHGKLRVRENGRALGEGAEREKMRAMRVEREGFNWRSPLEESFH</sequence>
<feature type="region of interest" description="Disordered" evidence="1">
    <location>
        <begin position="29"/>
        <end position="76"/>
    </location>
</feature>
<evidence type="ECO:0000313" key="3">
    <source>
        <dbReference type="Proteomes" id="UP000053558"/>
    </source>
</evidence>
<proteinExistence type="predicted"/>
<dbReference type="KEGG" id="cput:CONPUDRAFT_75502"/>
<dbReference type="AlphaFoldDB" id="A0A5M3MEN2"/>
<reference evidence="3" key="1">
    <citation type="journal article" date="2012" name="Science">
        <title>The Paleozoic origin of enzymatic lignin decomposition reconstructed from 31 fungal genomes.</title>
        <authorList>
            <person name="Floudas D."/>
            <person name="Binder M."/>
            <person name="Riley R."/>
            <person name="Barry K."/>
            <person name="Blanchette R.A."/>
            <person name="Henrissat B."/>
            <person name="Martinez A.T."/>
            <person name="Otillar R."/>
            <person name="Spatafora J.W."/>
            <person name="Yadav J.S."/>
            <person name="Aerts A."/>
            <person name="Benoit I."/>
            <person name="Boyd A."/>
            <person name="Carlson A."/>
            <person name="Copeland A."/>
            <person name="Coutinho P.M."/>
            <person name="de Vries R.P."/>
            <person name="Ferreira P."/>
            <person name="Findley K."/>
            <person name="Foster B."/>
            <person name="Gaskell J."/>
            <person name="Glotzer D."/>
            <person name="Gorecki P."/>
            <person name="Heitman J."/>
            <person name="Hesse C."/>
            <person name="Hori C."/>
            <person name="Igarashi K."/>
            <person name="Jurgens J.A."/>
            <person name="Kallen N."/>
            <person name="Kersten P."/>
            <person name="Kohler A."/>
            <person name="Kuees U."/>
            <person name="Kumar T.K.A."/>
            <person name="Kuo A."/>
            <person name="LaButti K."/>
            <person name="Larrondo L.F."/>
            <person name="Lindquist E."/>
            <person name="Ling A."/>
            <person name="Lombard V."/>
            <person name="Lucas S."/>
            <person name="Lundell T."/>
            <person name="Martin R."/>
            <person name="McLaughlin D.J."/>
            <person name="Morgenstern I."/>
            <person name="Morin E."/>
            <person name="Murat C."/>
            <person name="Nagy L.G."/>
            <person name="Nolan M."/>
            <person name="Ohm R.A."/>
            <person name="Patyshakuliyeva A."/>
            <person name="Rokas A."/>
            <person name="Ruiz-Duenas F.J."/>
            <person name="Sabat G."/>
            <person name="Salamov A."/>
            <person name="Samejima M."/>
            <person name="Schmutz J."/>
            <person name="Slot J.C."/>
            <person name="St John F."/>
            <person name="Stenlid J."/>
            <person name="Sun H."/>
            <person name="Sun S."/>
            <person name="Syed K."/>
            <person name="Tsang A."/>
            <person name="Wiebenga A."/>
            <person name="Young D."/>
            <person name="Pisabarro A."/>
            <person name="Eastwood D.C."/>
            <person name="Martin F."/>
            <person name="Cullen D."/>
            <person name="Grigoriev I.V."/>
            <person name="Hibbett D.S."/>
        </authorList>
    </citation>
    <scope>NUCLEOTIDE SEQUENCE [LARGE SCALE GENOMIC DNA]</scope>
    <source>
        <strain evidence="3">RWD-64-598 SS2</strain>
    </source>
</reference>
<name>A0A5M3MEN2_CONPW</name>
<evidence type="ECO:0000313" key="2">
    <source>
        <dbReference type="EMBL" id="EIW77682.1"/>
    </source>
</evidence>
<feature type="compositionally biased region" description="Basic and acidic residues" evidence="1">
    <location>
        <begin position="62"/>
        <end position="76"/>
    </location>
</feature>
<feature type="region of interest" description="Disordered" evidence="1">
    <location>
        <begin position="151"/>
        <end position="170"/>
    </location>
</feature>
<feature type="region of interest" description="Disordered" evidence="1">
    <location>
        <begin position="177"/>
        <end position="204"/>
    </location>
</feature>
<feature type="compositionally biased region" description="Basic and acidic residues" evidence="1">
    <location>
        <begin position="188"/>
        <end position="204"/>
    </location>
</feature>
<dbReference type="RefSeq" id="XP_007771868.1">
    <property type="nucleotide sequence ID" value="XM_007773678.1"/>
</dbReference>
<dbReference type="EMBL" id="JH711583">
    <property type="protein sequence ID" value="EIW77682.1"/>
    <property type="molecule type" value="Genomic_DNA"/>
</dbReference>
<organism evidence="2 3">
    <name type="scientific">Coniophora puteana (strain RWD-64-598)</name>
    <name type="common">Brown rot fungus</name>
    <dbReference type="NCBI Taxonomy" id="741705"/>
    <lineage>
        <taxon>Eukaryota</taxon>
        <taxon>Fungi</taxon>
        <taxon>Dikarya</taxon>
        <taxon>Basidiomycota</taxon>
        <taxon>Agaricomycotina</taxon>
        <taxon>Agaricomycetes</taxon>
        <taxon>Agaricomycetidae</taxon>
        <taxon>Boletales</taxon>
        <taxon>Coniophorineae</taxon>
        <taxon>Coniophoraceae</taxon>
        <taxon>Coniophora</taxon>
    </lineage>
</organism>
<dbReference type="GeneID" id="19209367"/>
<gene>
    <name evidence="2" type="ORF">CONPUDRAFT_75502</name>
</gene>
<comment type="caution">
    <text evidence="2">The sequence shown here is derived from an EMBL/GenBank/DDBJ whole genome shotgun (WGS) entry which is preliminary data.</text>
</comment>
<feature type="compositionally biased region" description="Basic and acidic residues" evidence="1">
    <location>
        <begin position="29"/>
        <end position="38"/>
    </location>
</feature>
<evidence type="ECO:0000256" key="1">
    <source>
        <dbReference type="SAM" id="MobiDB-lite"/>
    </source>
</evidence>
<accession>A0A5M3MEN2</accession>
<dbReference type="Proteomes" id="UP000053558">
    <property type="component" value="Unassembled WGS sequence"/>
</dbReference>